<organism evidence="2 3">
    <name type="scientific">Kipferlia bialata</name>
    <dbReference type="NCBI Taxonomy" id="797122"/>
    <lineage>
        <taxon>Eukaryota</taxon>
        <taxon>Metamonada</taxon>
        <taxon>Carpediemonas-like organisms</taxon>
        <taxon>Kipferlia</taxon>
    </lineage>
</organism>
<gene>
    <name evidence="2" type="ORF">KIPB_002370</name>
</gene>
<evidence type="ECO:0000256" key="1">
    <source>
        <dbReference type="SAM" id="MobiDB-lite"/>
    </source>
</evidence>
<feature type="compositionally biased region" description="Low complexity" evidence="1">
    <location>
        <begin position="83"/>
        <end position="97"/>
    </location>
</feature>
<protein>
    <submittedName>
        <fullName evidence="2">Uncharacterized protein</fullName>
    </submittedName>
</protein>
<keyword evidence="3" id="KW-1185">Reference proteome</keyword>
<evidence type="ECO:0000313" key="2">
    <source>
        <dbReference type="EMBL" id="GIQ81415.1"/>
    </source>
</evidence>
<name>A0A9K3CSM7_9EUKA</name>
<dbReference type="AlphaFoldDB" id="A0A9K3CSM7"/>
<comment type="caution">
    <text evidence="2">The sequence shown here is derived from an EMBL/GenBank/DDBJ whole genome shotgun (WGS) entry which is preliminary data.</text>
</comment>
<accession>A0A9K3CSM7</accession>
<reference evidence="2 3" key="1">
    <citation type="journal article" date="2018" name="PLoS ONE">
        <title>The draft genome of Kipferlia bialata reveals reductive genome evolution in fornicate parasites.</title>
        <authorList>
            <person name="Tanifuji G."/>
            <person name="Takabayashi S."/>
            <person name="Kume K."/>
            <person name="Takagi M."/>
            <person name="Nakayama T."/>
            <person name="Kamikawa R."/>
            <person name="Inagaki Y."/>
            <person name="Hashimoto T."/>
        </authorList>
    </citation>
    <scope>NUCLEOTIDE SEQUENCE [LARGE SCALE GENOMIC DNA]</scope>
    <source>
        <strain evidence="2">NY0173</strain>
    </source>
</reference>
<dbReference type="Proteomes" id="UP000265618">
    <property type="component" value="Unassembled WGS sequence"/>
</dbReference>
<dbReference type="EMBL" id="BDIP01000387">
    <property type="protein sequence ID" value="GIQ81415.1"/>
    <property type="molecule type" value="Genomic_DNA"/>
</dbReference>
<evidence type="ECO:0000313" key="3">
    <source>
        <dbReference type="Proteomes" id="UP000265618"/>
    </source>
</evidence>
<feature type="region of interest" description="Disordered" evidence="1">
    <location>
        <begin position="73"/>
        <end position="97"/>
    </location>
</feature>
<proteinExistence type="predicted"/>
<sequence>MESFDKICADITASTAVPLWDRDPSRDLSKGLNAVLAQHSKAKASASRDIGTALKDIPRMQATLDGIVKSNQTHMQSDRKALESSLSEAVSALQKGK</sequence>